<evidence type="ECO:0000256" key="4">
    <source>
        <dbReference type="ARBA" id="ARBA00022692"/>
    </source>
</evidence>
<evidence type="ECO:0000256" key="2">
    <source>
        <dbReference type="ARBA" id="ARBA00007400"/>
    </source>
</evidence>
<evidence type="ECO:0000256" key="3">
    <source>
        <dbReference type="ARBA" id="ARBA00022475"/>
    </source>
</evidence>
<feature type="transmembrane region" description="Helical" evidence="7">
    <location>
        <begin position="38"/>
        <end position="57"/>
    </location>
</feature>
<feature type="domain" description="Acyltransferase 3" evidence="8">
    <location>
        <begin position="4"/>
        <end position="331"/>
    </location>
</feature>
<dbReference type="AlphaFoldDB" id="A0A653VB69"/>
<keyword evidence="10" id="KW-1185">Reference proteome</keyword>
<keyword evidence="9" id="KW-0378">Hydrolase</keyword>
<feature type="transmembrane region" description="Helical" evidence="7">
    <location>
        <begin position="184"/>
        <end position="202"/>
    </location>
</feature>
<comment type="similarity">
    <text evidence="2">Belongs to the acyltransferase 3 family.</text>
</comment>
<gene>
    <name evidence="9" type="ORF">MARI151_50410</name>
</gene>
<feature type="transmembrane region" description="Helical" evidence="7">
    <location>
        <begin position="314"/>
        <end position="336"/>
    </location>
</feature>
<keyword evidence="3" id="KW-1003">Cell membrane</keyword>
<organism evidence="9 10">
    <name type="scientific">Maribacter litoralis</name>
    <dbReference type="NCBI Taxonomy" id="2059726"/>
    <lineage>
        <taxon>Bacteria</taxon>
        <taxon>Pseudomonadati</taxon>
        <taxon>Bacteroidota</taxon>
        <taxon>Flavobacteriia</taxon>
        <taxon>Flavobacteriales</taxon>
        <taxon>Flavobacteriaceae</taxon>
        <taxon>Maribacter</taxon>
    </lineage>
</organism>
<keyword evidence="9" id="KW-0012">Acyltransferase</keyword>
<evidence type="ECO:0000256" key="7">
    <source>
        <dbReference type="SAM" id="Phobius"/>
    </source>
</evidence>
<dbReference type="PANTHER" id="PTHR40074:SF2">
    <property type="entry name" value="O-ACETYLTRANSFERASE WECH"/>
    <property type="match status" value="1"/>
</dbReference>
<feature type="transmembrane region" description="Helical" evidence="7">
    <location>
        <begin position="214"/>
        <end position="232"/>
    </location>
</feature>
<evidence type="ECO:0000259" key="8">
    <source>
        <dbReference type="Pfam" id="PF01757"/>
    </source>
</evidence>
<keyword evidence="4 7" id="KW-0812">Transmembrane</keyword>
<feature type="transmembrane region" description="Helical" evidence="7">
    <location>
        <begin position="159"/>
        <end position="178"/>
    </location>
</feature>
<proteinExistence type="inferred from homology"/>
<dbReference type="GO" id="GO:0009246">
    <property type="term" value="P:enterobacterial common antigen biosynthetic process"/>
    <property type="evidence" value="ECO:0007669"/>
    <property type="project" value="TreeGrafter"/>
</dbReference>
<protein>
    <submittedName>
        <fullName evidence="9">Peptidoglycan/LPS O-acetylase OafA/YrhL, contains acyltransferase and SGNH-hydrolase domains</fullName>
    </submittedName>
</protein>
<accession>A0A653VB69</accession>
<dbReference type="GO" id="GO:0016413">
    <property type="term" value="F:O-acetyltransferase activity"/>
    <property type="evidence" value="ECO:0007669"/>
    <property type="project" value="TreeGrafter"/>
</dbReference>
<dbReference type="GO" id="GO:0005886">
    <property type="term" value="C:plasma membrane"/>
    <property type="evidence" value="ECO:0007669"/>
    <property type="project" value="UniProtKB-SubCell"/>
</dbReference>
<comment type="subcellular location">
    <subcellularLocation>
        <location evidence="1">Cell membrane</location>
        <topology evidence="1">Multi-pass membrane protein</topology>
    </subcellularLocation>
</comment>
<evidence type="ECO:0000313" key="9">
    <source>
        <dbReference type="EMBL" id="VXC02714.1"/>
    </source>
</evidence>
<dbReference type="EMBL" id="CABWLR010000005">
    <property type="protein sequence ID" value="VXC02714.1"/>
    <property type="molecule type" value="Genomic_DNA"/>
</dbReference>
<evidence type="ECO:0000256" key="6">
    <source>
        <dbReference type="ARBA" id="ARBA00023136"/>
    </source>
</evidence>
<dbReference type="InterPro" id="IPR002656">
    <property type="entry name" value="Acyl_transf_3_dom"/>
</dbReference>
<dbReference type="Pfam" id="PF01757">
    <property type="entry name" value="Acyl_transf_3"/>
    <property type="match status" value="1"/>
</dbReference>
<feature type="transmembrane region" description="Helical" evidence="7">
    <location>
        <begin position="78"/>
        <end position="96"/>
    </location>
</feature>
<evidence type="ECO:0000256" key="5">
    <source>
        <dbReference type="ARBA" id="ARBA00022989"/>
    </source>
</evidence>
<dbReference type="RefSeq" id="WP_159303600.1">
    <property type="nucleotide sequence ID" value="NZ_LR733271.1"/>
</dbReference>
<keyword evidence="9" id="KW-0808">Transferase</keyword>
<keyword evidence="5 7" id="KW-1133">Transmembrane helix</keyword>
<dbReference type="GO" id="GO:0016787">
    <property type="term" value="F:hydrolase activity"/>
    <property type="evidence" value="ECO:0007669"/>
    <property type="project" value="UniProtKB-KW"/>
</dbReference>
<reference evidence="9 10" key="1">
    <citation type="submission" date="2019-10" db="EMBL/GenBank/DDBJ databases">
        <authorList>
            <person name="Karimi E."/>
        </authorList>
    </citation>
    <scope>NUCLEOTIDE SEQUENCE [LARGE SCALE GENOMIC DNA]</scope>
    <source>
        <strain evidence="9">Maribacter sp. 151</strain>
    </source>
</reference>
<sequence length="350" mass="41002">MYLNSITILRAIAIVLIVASHCDIFSNIHPTNFIHRLVINITAGGTIVFVFISGFLFHHVFYLKSRTNLFLKKRVKRLLVPYLILSIIPIFYKIHYQPNFWVKFIQSEKSGVYYDYIYPAILFLFSGEHLVAYWYIPFAMLLFLCYPLHTIFIKTNNKIQIVIILLSLIVALIIQRPLPLSLQLIQSLIYFTPAYLFGIYCSKNKDELFRFFKNKEYLLLIPFLITLFVQTYMGVEGNSEKSLFSYEGLDSIFPQKIFLSVFLLVYLHRFENYSNNFISLLANTSFAIYFLHGYILRLLYIIKEQLKIEQFSYPISTFLLSTSTLIIISILLALLAKRIFKDNSAYITGY</sequence>
<feature type="transmembrane region" description="Helical" evidence="7">
    <location>
        <begin position="252"/>
        <end position="268"/>
    </location>
</feature>
<name>A0A653VB69_9FLAO</name>
<keyword evidence="6 7" id="KW-0472">Membrane</keyword>
<dbReference type="Proteomes" id="UP000430202">
    <property type="component" value="Unassembled WGS sequence"/>
</dbReference>
<dbReference type="PANTHER" id="PTHR40074">
    <property type="entry name" value="O-ACETYLTRANSFERASE WECH"/>
    <property type="match status" value="1"/>
</dbReference>
<evidence type="ECO:0000256" key="1">
    <source>
        <dbReference type="ARBA" id="ARBA00004651"/>
    </source>
</evidence>
<evidence type="ECO:0000313" key="10">
    <source>
        <dbReference type="Proteomes" id="UP000430202"/>
    </source>
</evidence>
<feature type="transmembrane region" description="Helical" evidence="7">
    <location>
        <begin position="116"/>
        <end position="147"/>
    </location>
</feature>
<feature type="transmembrane region" description="Helical" evidence="7">
    <location>
        <begin position="280"/>
        <end position="302"/>
    </location>
</feature>